<organism evidence="2 3">
    <name type="scientific">Silurus asotus</name>
    <name type="common">Amur catfish</name>
    <name type="synonym">Parasilurus asotus</name>
    <dbReference type="NCBI Taxonomy" id="30991"/>
    <lineage>
        <taxon>Eukaryota</taxon>
        <taxon>Metazoa</taxon>
        <taxon>Chordata</taxon>
        <taxon>Craniata</taxon>
        <taxon>Vertebrata</taxon>
        <taxon>Euteleostomi</taxon>
        <taxon>Actinopterygii</taxon>
        <taxon>Neopterygii</taxon>
        <taxon>Teleostei</taxon>
        <taxon>Ostariophysi</taxon>
        <taxon>Siluriformes</taxon>
        <taxon>Siluridae</taxon>
        <taxon>Silurus</taxon>
    </lineage>
</organism>
<accession>A0AAD5FFL2</accession>
<evidence type="ECO:0000313" key="2">
    <source>
        <dbReference type="EMBL" id="KAI5614128.1"/>
    </source>
</evidence>
<dbReference type="InterPro" id="IPR036397">
    <property type="entry name" value="RNaseH_sf"/>
</dbReference>
<gene>
    <name evidence="2" type="ORF">C0J50_3849</name>
</gene>
<keyword evidence="3" id="KW-1185">Reference proteome</keyword>
<name>A0AAD5FFL2_SILAS</name>
<proteinExistence type="predicted"/>
<protein>
    <submittedName>
        <fullName evidence="2">Uncharacterized protein</fullName>
    </submittedName>
</protein>
<dbReference type="Gene3D" id="3.30.420.10">
    <property type="entry name" value="Ribonuclease H-like superfamily/Ribonuclease H"/>
    <property type="match status" value="1"/>
</dbReference>
<evidence type="ECO:0000313" key="3">
    <source>
        <dbReference type="Proteomes" id="UP001205998"/>
    </source>
</evidence>
<feature type="region of interest" description="Disordered" evidence="1">
    <location>
        <begin position="318"/>
        <end position="353"/>
    </location>
</feature>
<dbReference type="SUPFAM" id="SSF56672">
    <property type="entry name" value="DNA/RNA polymerases"/>
    <property type="match status" value="1"/>
</dbReference>
<dbReference type="GO" id="GO:0003676">
    <property type="term" value="F:nucleic acid binding"/>
    <property type="evidence" value="ECO:0007669"/>
    <property type="project" value="InterPro"/>
</dbReference>
<sequence length="593" mass="65945">MQKRLINYYGLSSRGRDYDYFTMVQVEIALLGTYQQGLNLELRLAMASYDDNMGLEAFIQRMIPQCAAGPLCPEVRHIKFSTNISSLAKLSVTYLTLPLCLCPSRLRLRRELHLPGVPRPTPVAPGEGITMAATGGFPYTISGGGPLRNTAALRMCSVSRPRPTYLLTDWDCAIDLVPGAKLPKKSIPYQLLSERPRRDIYNITSNRDLLPQYLLLQPLASSLAKKDGELCPCIHYLSLNALIARLPYPLPLKDLREARIFTKLDLRSAYNLVRIRRGDGWKTTFITPAGHCEYRVMLFVIVYIDNILIYSRSPREHRDQCRGYTDSSKEGAGSAGVHTGFQSDHSPSSGENPRCFPRLLRPKRLFRCCGKGSVSLYSCATWTPNSPLSWRWTHLPPALGLCSSSISGASALSPCSKNGKADALSCIYGLDEPTEPEPIIPPKLFVWNLKEEIHSATSWEPLPPECPEGCTFNPEGCVTCLWASWSRCRCSSGPGPIDFMTDLPQSEGHTCVLVAVDHFSKACHSIPFPGLPTALETTKALFHHVFQNFRKSCQTADHSSRPVSGKCSSDSLVWQSTYRLVIIHSPPCRLLHT</sequence>
<reference evidence="2" key="1">
    <citation type="submission" date="2018-07" db="EMBL/GenBank/DDBJ databases">
        <title>Comparative genomics of catfishes provides insights into carnivory and benthic adaptation.</title>
        <authorList>
            <person name="Zhang Y."/>
            <person name="Wang D."/>
            <person name="Peng Z."/>
            <person name="Zheng S."/>
            <person name="Shao F."/>
            <person name="Tao W."/>
        </authorList>
    </citation>
    <scope>NUCLEOTIDE SEQUENCE</scope>
    <source>
        <strain evidence="2">Chongqing</strain>
    </source>
</reference>
<dbReference type="AlphaFoldDB" id="A0AAD5FFL2"/>
<dbReference type="Gene3D" id="3.30.70.270">
    <property type="match status" value="1"/>
</dbReference>
<dbReference type="InterPro" id="IPR043502">
    <property type="entry name" value="DNA/RNA_pol_sf"/>
</dbReference>
<feature type="compositionally biased region" description="Polar residues" evidence="1">
    <location>
        <begin position="340"/>
        <end position="351"/>
    </location>
</feature>
<dbReference type="InterPro" id="IPR012337">
    <property type="entry name" value="RNaseH-like_sf"/>
</dbReference>
<dbReference type="PANTHER" id="PTHR24559">
    <property type="entry name" value="TRANSPOSON TY3-I GAG-POL POLYPROTEIN"/>
    <property type="match status" value="1"/>
</dbReference>
<dbReference type="CDD" id="cd01647">
    <property type="entry name" value="RT_LTR"/>
    <property type="match status" value="1"/>
</dbReference>
<comment type="caution">
    <text evidence="2">The sequence shown here is derived from an EMBL/GenBank/DDBJ whole genome shotgun (WGS) entry which is preliminary data.</text>
</comment>
<dbReference type="SUPFAM" id="SSF53098">
    <property type="entry name" value="Ribonuclease H-like"/>
    <property type="match status" value="1"/>
</dbReference>
<dbReference type="EMBL" id="MU559653">
    <property type="protein sequence ID" value="KAI5614128.1"/>
    <property type="molecule type" value="Genomic_DNA"/>
</dbReference>
<dbReference type="InterPro" id="IPR053134">
    <property type="entry name" value="RNA-dir_DNA_polymerase"/>
</dbReference>
<evidence type="ECO:0000256" key="1">
    <source>
        <dbReference type="SAM" id="MobiDB-lite"/>
    </source>
</evidence>
<dbReference type="Proteomes" id="UP001205998">
    <property type="component" value="Unassembled WGS sequence"/>
</dbReference>
<dbReference type="PANTHER" id="PTHR24559:SF440">
    <property type="entry name" value="RIBONUCLEASE H"/>
    <property type="match status" value="1"/>
</dbReference>
<dbReference type="InterPro" id="IPR043128">
    <property type="entry name" value="Rev_trsase/Diguanyl_cyclase"/>
</dbReference>
<dbReference type="GO" id="GO:0006259">
    <property type="term" value="P:DNA metabolic process"/>
    <property type="evidence" value="ECO:0007669"/>
    <property type="project" value="UniProtKB-ARBA"/>
</dbReference>
<dbReference type="Gene3D" id="3.10.10.10">
    <property type="entry name" value="HIV Type 1 Reverse Transcriptase, subunit A, domain 1"/>
    <property type="match status" value="1"/>
</dbReference>